<comment type="caution">
    <text evidence="1">The sequence shown here is derived from an EMBL/GenBank/DDBJ whole genome shotgun (WGS) entry which is preliminary data.</text>
</comment>
<organism evidence="1 2">
    <name type="scientific">Ascochyta lentis</name>
    <dbReference type="NCBI Taxonomy" id="205686"/>
    <lineage>
        <taxon>Eukaryota</taxon>
        <taxon>Fungi</taxon>
        <taxon>Dikarya</taxon>
        <taxon>Ascomycota</taxon>
        <taxon>Pezizomycotina</taxon>
        <taxon>Dothideomycetes</taxon>
        <taxon>Pleosporomycetidae</taxon>
        <taxon>Pleosporales</taxon>
        <taxon>Pleosporineae</taxon>
        <taxon>Didymellaceae</taxon>
        <taxon>Ascochyta</taxon>
    </lineage>
</organism>
<name>A0A8H7MBE9_9PLEO</name>
<protein>
    <submittedName>
        <fullName evidence="1">Uncharacterized protein</fullName>
    </submittedName>
</protein>
<dbReference type="OrthoDB" id="3770969at2759"/>
<reference evidence="1" key="1">
    <citation type="submission" date="2018-12" db="EMBL/GenBank/DDBJ databases">
        <authorList>
            <person name="Syme R.A."/>
            <person name="Farfan-Caceres L."/>
            <person name="Lichtenzveig J."/>
        </authorList>
    </citation>
    <scope>NUCLEOTIDE SEQUENCE</scope>
    <source>
        <strain evidence="1">Al4</strain>
    </source>
</reference>
<evidence type="ECO:0000313" key="2">
    <source>
        <dbReference type="Proteomes" id="UP000651452"/>
    </source>
</evidence>
<reference evidence="1" key="2">
    <citation type="submission" date="2020-09" db="EMBL/GenBank/DDBJ databases">
        <title>Reference genome assembly for Australian Ascochyta lentis isolate Al4.</title>
        <authorList>
            <person name="Lee R.C."/>
            <person name="Farfan-Caceres L.M."/>
            <person name="Debler J.W."/>
            <person name="Williams A.H."/>
            <person name="Henares B.M."/>
        </authorList>
    </citation>
    <scope>NUCLEOTIDE SEQUENCE</scope>
    <source>
        <strain evidence="1">Al4</strain>
    </source>
</reference>
<sequence>MENLVWDLAALFEIMAKHNEEDDYSAAANPFRYDNYPKFINARGFEELCIGRPREPFWNQTYQGYRPFINAGLEATFDQMRSLGATIVDPVVLWNAQE</sequence>
<keyword evidence="2" id="KW-1185">Reference proteome</keyword>
<dbReference type="SUPFAM" id="SSF75304">
    <property type="entry name" value="Amidase signature (AS) enzymes"/>
    <property type="match status" value="1"/>
</dbReference>
<dbReference type="InterPro" id="IPR036928">
    <property type="entry name" value="AS_sf"/>
</dbReference>
<dbReference type="EMBL" id="RZGK01000023">
    <property type="protein sequence ID" value="KAF9690741.1"/>
    <property type="molecule type" value="Genomic_DNA"/>
</dbReference>
<dbReference type="Gene3D" id="3.90.1300.10">
    <property type="entry name" value="Amidase signature (AS) domain"/>
    <property type="match status" value="1"/>
</dbReference>
<dbReference type="AlphaFoldDB" id="A0A8H7MBE9"/>
<gene>
    <name evidence="1" type="ORF">EKO04_011553</name>
</gene>
<proteinExistence type="predicted"/>
<accession>A0A8H7MBE9</accession>
<dbReference type="Proteomes" id="UP000651452">
    <property type="component" value="Unassembled WGS sequence"/>
</dbReference>
<evidence type="ECO:0000313" key="1">
    <source>
        <dbReference type="EMBL" id="KAF9690741.1"/>
    </source>
</evidence>